<organism evidence="1 2">
    <name type="scientific">Edaphobacter modestus</name>
    <dbReference type="NCBI Taxonomy" id="388466"/>
    <lineage>
        <taxon>Bacteria</taxon>
        <taxon>Pseudomonadati</taxon>
        <taxon>Acidobacteriota</taxon>
        <taxon>Terriglobia</taxon>
        <taxon>Terriglobales</taxon>
        <taxon>Acidobacteriaceae</taxon>
        <taxon>Edaphobacter</taxon>
    </lineage>
</organism>
<reference evidence="1 2" key="1">
    <citation type="submission" date="2019-02" db="EMBL/GenBank/DDBJ databases">
        <title>Genomic Encyclopedia of Archaeal and Bacterial Type Strains, Phase II (KMG-II): from individual species to whole genera.</title>
        <authorList>
            <person name="Goeker M."/>
        </authorList>
    </citation>
    <scope>NUCLEOTIDE SEQUENCE [LARGE SCALE GENOMIC DNA]</scope>
    <source>
        <strain evidence="1 2">DSM 18101</strain>
    </source>
</reference>
<proteinExistence type="predicted"/>
<dbReference type="EMBL" id="SHKW01000001">
    <property type="protein sequence ID" value="RZU41921.1"/>
    <property type="molecule type" value="Genomic_DNA"/>
</dbReference>
<dbReference type="AlphaFoldDB" id="A0A4Q7YXI5"/>
<name>A0A4Q7YXI5_9BACT</name>
<comment type="caution">
    <text evidence="1">The sequence shown here is derived from an EMBL/GenBank/DDBJ whole genome shotgun (WGS) entry which is preliminary data.</text>
</comment>
<dbReference type="Proteomes" id="UP000292958">
    <property type="component" value="Unassembled WGS sequence"/>
</dbReference>
<accession>A0A4Q7YXI5</accession>
<evidence type="ECO:0000313" key="2">
    <source>
        <dbReference type="Proteomes" id="UP000292958"/>
    </source>
</evidence>
<evidence type="ECO:0000313" key="1">
    <source>
        <dbReference type="EMBL" id="RZU41921.1"/>
    </source>
</evidence>
<keyword evidence="2" id="KW-1185">Reference proteome</keyword>
<gene>
    <name evidence="1" type="ORF">BDD14_3463</name>
</gene>
<protein>
    <submittedName>
        <fullName evidence="1">Uncharacterized protein</fullName>
    </submittedName>
</protein>
<sequence>MMREVIDEARQTMDEMPAFVAAFLLLVAMCVGVRCAVFYEADGEQLRLTTEGVDAEAMSENDAISRMRAHAECSAKVPGFTVIVGVRQYNMELSVPVPSVRALFENARISMLSAFPVEVNGRV</sequence>
<dbReference type="OrthoDB" id="122937at2"/>
<dbReference type="RefSeq" id="WP_130419750.1">
    <property type="nucleotide sequence ID" value="NZ_SHKW01000001.1"/>
</dbReference>